<dbReference type="Proteomes" id="UP001417504">
    <property type="component" value="Unassembled WGS sequence"/>
</dbReference>
<evidence type="ECO:0000313" key="2">
    <source>
        <dbReference type="EMBL" id="KAK9116758.1"/>
    </source>
</evidence>
<keyword evidence="3" id="KW-1185">Reference proteome</keyword>
<comment type="caution">
    <text evidence="2">The sequence shown here is derived from an EMBL/GenBank/DDBJ whole genome shotgun (WGS) entry which is preliminary data.</text>
</comment>
<evidence type="ECO:0000313" key="3">
    <source>
        <dbReference type="Proteomes" id="UP001417504"/>
    </source>
</evidence>
<proteinExistence type="predicted"/>
<feature type="signal peptide" evidence="1">
    <location>
        <begin position="1"/>
        <end position="18"/>
    </location>
</feature>
<name>A0AAP0IJT1_9MAGN</name>
<keyword evidence="1" id="KW-0732">Signal</keyword>
<gene>
    <name evidence="2" type="ORF">Sjap_015705</name>
</gene>
<dbReference type="AlphaFoldDB" id="A0AAP0IJT1"/>
<feature type="chain" id="PRO_5043031341" description="Secreted protein" evidence="1">
    <location>
        <begin position="19"/>
        <end position="89"/>
    </location>
</feature>
<evidence type="ECO:0000256" key="1">
    <source>
        <dbReference type="SAM" id="SignalP"/>
    </source>
</evidence>
<protein>
    <recommendedName>
        <fullName evidence="4">Secreted protein</fullName>
    </recommendedName>
</protein>
<dbReference type="EMBL" id="JBBNAE010000006">
    <property type="protein sequence ID" value="KAK9116758.1"/>
    <property type="molecule type" value="Genomic_DNA"/>
</dbReference>
<sequence length="89" mass="9777">MGLLLLLLLLRIIPFSPSMIKAAGLIYDCGCGTLGLFSSHRPLVGLSLSLSLSLSHFLSLYKLMKQQCVSVVCEFARMAGWWVSLFLSL</sequence>
<organism evidence="2 3">
    <name type="scientific">Stephania japonica</name>
    <dbReference type="NCBI Taxonomy" id="461633"/>
    <lineage>
        <taxon>Eukaryota</taxon>
        <taxon>Viridiplantae</taxon>
        <taxon>Streptophyta</taxon>
        <taxon>Embryophyta</taxon>
        <taxon>Tracheophyta</taxon>
        <taxon>Spermatophyta</taxon>
        <taxon>Magnoliopsida</taxon>
        <taxon>Ranunculales</taxon>
        <taxon>Menispermaceae</taxon>
        <taxon>Menispermoideae</taxon>
        <taxon>Cissampelideae</taxon>
        <taxon>Stephania</taxon>
    </lineage>
</organism>
<reference evidence="2 3" key="1">
    <citation type="submission" date="2024-01" db="EMBL/GenBank/DDBJ databases">
        <title>Genome assemblies of Stephania.</title>
        <authorList>
            <person name="Yang L."/>
        </authorList>
    </citation>
    <scope>NUCLEOTIDE SEQUENCE [LARGE SCALE GENOMIC DNA]</scope>
    <source>
        <strain evidence="2">QJT</strain>
        <tissue evidence="2">Leaf</tissue>
    </source>
</reference>
<evidence type="ECO:0008006" key="4">
    <source>
        <dbReference type="Google" id="ProtNLM"/>
    </source>
</evidence>
<accession>A0AAP0IJT1</accession>